<dbReference type="AlphaFoldDB" id="X1SXF4"/>
<proteinExistence type="predicted"/>
<dbReference type="EMBL" id="BARW01024950">
    <property type="protein sequence ID" value="GAI97762.1"/>
    <property type="molecule type" value="Genomic_DNA"/>
</dbReference>
<protein>
    <submittedName>
        <fullName evidence="1">Uncharacterized protein</fullName>
    </submittedName>
</protein>
<feature type="non-terminal residue" evidence="1">
    <location>
        <position position="1"/>
    </location>
</feature>
<comment type="caution">
    <text evidence="1">The sequence shown here is derived from an EMBL/GenBank/DDBJ whole genome shotgun (WGS) entry which is preliminary data.</text>
</comment>
<evidence type="ECO:0000313" key="1">
    <source>
        <dbReference type="EMBL" id="GAI97762.1"/>
    </source>
</evidence>
<name>X1SXF4_9ZZZZ</name>
<gene>
    <name evidence="1" type="ORF">S12H4_41013</name>
</gene>
<sequence>LDIIPITELPNCPKGAYSCTNLYYNIDEEWCEIELEASEEFHNWLAGILPQLRGIQKEKGWKLDKSKMVEALEKK</sequence>
<reference evidence="1" key="1">
    <citation type="journal article" date="2014" name="Front. Microbiol.">
        <title>High frequency of phylogenetically diverse reductive dehalogenase-homologous genes in deep subseafloor sedimentary metagenomes.</title>
        <authorList>
            <person name="Kawai M."/>
            <person name="Futagami T."/>
            <person name="Toyoda A."/>
            <person name="Takaki Y."/>
            <person name="Nishi S."/>
            <person name="Hori S."/>
            <person name="Arai W."/>
            <person name="Tsubouchi T."/>
            <person name="Morono Y."/>
            <person name="Uchiyama I."/>
            <person name="Ito T."/>
            <person name="Fujiyama A."/>
            <person name="Inagaki F."/>
            <person name="Takami H."/>
        </authorList>
    </citation>
    <scope>NUCLEOTIDE SEQUENCE</scope>
    <source>
        <strain evidence="1">Expedition CK06-06</strain>
    </source>
</reference>
<organism evidence="1">
    <name type="scientific">marine sediment metagenome</name>
    <dbReference type="NCBI Taxonomy" id="412755"/>
    <lineage>
        <taxon>unclassified sequences</taxon>
        <taxon>metagenomes</taxon>
        <taxon>ecological metagenomes</taxon>
    </lineage>
</organism>
<accession>X1SXF4</accession>